<dbReference type="EC" id="5.1.3.26" evidence="4"/>
<dbReference type="GO" id="GO:0016853">
    <property type="term" value="F:isomerase activity"/>
    <property type="evidence" value="ECO:0007669"/>
    <property type="project" value="UniProtKB-KW"/>
</dbReference>
<dbReference type="Proteomes" id="UP000494108">
    <property type="component" value="Unassembled WGS sequence"/>
</dbReference>
<comment type="pathway">
    <text evidence="1">Bacterial outer membrane biogenesis; LPS O-antigen biosynthesis.</text>
</comment>
<dbReference type="RefSeq" id="WP_175173448.1">
    <property type="nucleotide sequence ID" value="NZ_CADIJX010000001.1"/>
</dbReference>
<protein>
    <submittedName>
        <fullName evidence="4">N-acetyl-alpha-D-glucosaminyl-diphospho-ditrans, octacis-undecaprenol 4-epimerase</fullName>
        <ecNumber evidence="4">5.1.3.26</ecNumber>
    </submittedName>
</protein>
<dbReference type="EMBL" id="CADIJX010000001">
    <property type="protein sequence ID" value="CAB3630904.1"/>
    <property type="molecule type" value="Genomic_DNA"/>
</dbReference>
<reference evidence="4 5" key="1">
    <citation type="submission" date="2020-04" db="EMBL/GenBank/DDBJ databases">
        <authorList>
            <person name="De Canck E."/>
        </authorList>
    </citation>
    <scope>NUCLEOTIDE SEQUENCE [LARGE SCALE GENOMIC DNA]</scope>
    <source>
        <strain evidence="4 5">LMG 3431</strain>
    </source>
</reference>
<accession>A0A6S6YRT3</accession>
<feature type="domain" description="NAD-dependent epimerase/dehydratase" evidence="3">
    <location>
        <begin position="5"/>
        <end position="223"/>
    </location>
</feature>
<dbReference type="InterPro" id="IPR036291">
    <property type="entry name" value="NAD(P)-bd_dom_sf"/>
</dbReference>
<evidence type="ECO:0000313" key="4">
    <source>
        <dbReference type="EMBL" id="CAB3630904.1"/>
    </source>
</evidence>
<keyword evidence="4" id="KW-0413">Isomerase</keyword>
<name>A0A6S6YRT3_9BURK</name>
<keyword evidence="5" id="KW-1185">Reference proteome</keyword>
<dbReference type="InterPro" id="IPR001509">
    <property type="entry name" value="Epimerase_deHydtase"/>
</dbReference>
<dbReference type="AlphaFoldDB" id="A0A6S6YRT3"/>
<dbReference type="SUPFAM" id="SSF51735">
    <property type="entry name" value="NAD(P)-binding Rossmann-fold domains"/>
    <property type="match status" value="1"/>
</dbReference>
<dbReference type="PANTHER" id="PTHR43000">
    <property type="entry name" value="DTDP-D-GLUCOSE 4,6-DEHYDRATASE-RELATED"/>
    <property type="match status" value="1"/>
</dbReference>
<proteinExistence type="inferred from homology"/>
<dbReference type="Pfam" id="PF01370">
    <property type="entry name" value="Epimerase"/>
    <property type="match status" value="1"/>
</dbReference>
<evidence type="ECO:0000256" key="2">
    <source>
        <dbReference type="ARBA" id="ARBA00007637"/>
    </source>
</evidence>
<dbReference type="Gene3D" id="3.40.50.720">
    <property type="entry name" value="NAD(P)-binding Rossmann-like Domain"/>
    <property type="match status" value="1"/>
</dbReference>
<dbReference type="PROSITE" id="PS51257">
    <property type="entry name" value="PROKAR_LIPOPROTEIN"/>
    <property type="match status" value="1"/>
</dbReference>
<evidence type="ECO:0000256" key="1">
    <source>
        <dbReference type="ARBA" id="ARBA00005125"/>
    </source>
</evidence>
<gene>
    <name evidence="4" type="primary">gnu</name>
    <name evidence="4" type="ORF">LMG3431_01169</name>
</gene>
<sequence length="302" mass="31960">MSQRVLVTGANGYAGGAIAACLRARGMQVITAGRSGVNDLKLDLSDPRRVADLILPAGIDACVHAAAMHEVGCRADPQAAYVVNVAGTRALLQACERAGVRRLAYVSTFHVYGSPAGLLDESTPPVPANDYGLTHLQAEQLFEWAARATGASVDILRPANLYGAPASWNGFDRWTLAPFDFCRQAVANGQIVLHGQGLAVRNYLDVAHFASVVAARLQEQASGVVHVAGADWRIRDVAELAAAQAGALLGRHVPVQCGDAKEVPAPNYQFQSLSLPPRRGDELAAMAAFLSQTLAHLMEHKA</sequence>
<evidence type="ECO:0000259" key="3">
    <source>
        <dbReference type="Pfam" id="PF01370"/>
    </source>
</evidence>
<organism evidence="4 5">
    <name type="scientific">Achromobacter pestifer</name>
    <dbReference type="NCBI Taxonomy" id="1353889"/>
    <lineage>
        <taxon>Bacteria</taxon>
        <taxon>Pseudomonadati</taxon>
        <taxon>Pseudomonadota</taxon>
        <taxon>Betaproteobacteria</taxon>
        <taxon>Burkholderiales</taxon>
        <taxon>Alcaligenaceae</taxon>
        <taxon>Achromobacter</taxon>
    </lineage>
</organism>
<comment type="similarity">
    <text evidence="2">Belongs to the NAD(P)-dependent epimerase/dehydratase family.</text>
</comment>
<evidence type="ECO:0000313" key="5">
    <source>
        <dbReference type="Proteomes" id="UP000494108"/>
    </source>
</evidence>
<dbReference type="CDD" id="cd08946">
    <property type="entry name" value="SDR_e"/>
    <property type="match status" value="1"/>
</dbReference>